<dbReference type="SUPFAM" id="SSF47336">
    <property type="entry name" value="ACP-like"/>
    <property type="match status" value="1"/>
</dbReference>
<dbReference type="GO" id="GO:0072330">
    <property type="term" value="P:monocarboxylic acid biosynthetic process"/>
    <property type="evidence" value="ECO:0007669"/>
    <property type="project" value="UniProtKB-ARBA"/>
</dbReference>
<dbReference type="Pfam" id="PF00550">
    <property type="entry name" value="PP-binding"/>
    <property type="match status" value="1"/>
</dbReference>
<dbReference type="FunFam" id="1.10.1200.10:FF:000016">
    <property type="entry name" value="Non-ribosomal peptide synthase"/>
    <property type="match status" value="1"/>
</dbReference>
<dbReference type="InterPro" id="IPR001242">
    <property type="entry name" value="Condensation_dom"/>
</dbReference>
<dbReference type="GO" id="GO:0008610">
    <property type="term" value="P:lipid biosynthetic process"/>
    <property type="evidence" value="ECO:0007669"/>
    <property type="project" value="UniProtKB-ARBA"/>
</dbReference>
<evidence type="ECO:0000256" key="2">
    <source>
        <dbReference type="ARBA" id="ARBA00022450"/>
    </source>
</evidence>
<dbReference type="Gene3D" id="3.30.559.10">
    <property type="entry name" value="Chloramphenicol acetyltransferase-like domain"/>
    <property type="match status" value="2"/>
</dbReference>
<reference evidence="6 7" key="2">
    <citation type="submission" date="2019-08" db="EMBL/GenBank/DDBJ databases">
        <title>Amycolatopsis acidicola sp. nov., isolated from peat swamp forest soil.</title>
        <authorList>
            <person name="Srisuk N."/>
        </authorList>
    </citation>
    <scope>NUCLEOTIDE SEQUENCE [LARGE SCALE GENOMIC DNA]</scope>
    <source>
        <strain evidence="6 7">TBRC 6029</strain>
    </source>
</reference>
<comment type="cofactor">
    <cofactor evidence="1">
        <name>pantetheine 4'-phosphate</name>
        <dbReference type="ChEBI" id="CHEBI:47942"/>
    </cofactor>
</comment>
<dbReference type="OrthoDB" id="2472181at2"/>
<dbReference type="CDD" id="cd19543">
    <property type="entry name" value="DCL_NRPS"/>
    <property type="match status" value="1"/>
</dbReference>
<dbReference type="PROSITE" id="PS00455">
    <property type="entry name" value="AMP_BINDING"/>
    <property type="match status" value="1"/>
</dbReference>
<comment type="caution">
    <text evidence="6">The sequence shown here is derived from an EMBL/GenBank/DDBJ whole genome shotgun (WGS) entry which is preliminary data.</text>
</comment>
<dbReference type="PANTHER" id="PTHR45527">
    <property type="entry name" value="NONRIBOSOMAL PEPTIDE SYNTHETASE"/>
    <property type="match status" value="1"/>
</dbReference>
<dbReference type="InterPro" id="IPR020806">
    <property type="entry name" value="PKS_PP-bd"/>
</dbReference>
<dbReference type="FunFam" id="3.40.50.12780:FF:000012">
    <property type="entry name" value="Non-ribosomal peptide synthetase"/>
    <property type="match status" value="1"/>
</dbReference>
<dbReference type="RefSeq" id="WP_144589377.1">
    <property type="nucleotide sequence ID" value="NZ_VJWX01000156.1"/>
</dbReference>
<dbReference type="GO" id="GO:0003824">
    <property type="term" value="F:catalytic activity"/>
    <property type="evidence" value="ECO:0007669"/>
    <property type="project" value="InterPro"/>
</dbReference>
<evidence type="ECO:0000256" key="3">
    <source>
        <dbReference type="ARBA" id="ARBA00022553"/>
    </source>
</evidence>
<feature type="region of interest" description="Disordered" evidence="4">
    <location>
        <begin position="949"/>
        <end position="970"/>
    </location>
</feature>
<dbReference type="Proteomes" id="UP000320011">
    <property type="component" value="Unassembled WGS sequence"/>
</dbReference>
<dbReference type="Gene3D" id="3.30.559.30">
    <property type="entry name" value="Nonribosomal peptide synthetase, condensation domain"/>
    <property type="match status" value="2"/>
</dbReference>
<dbReference type="GO" id="GO:0044550">
    <property type="term" value="P:secondary metabolite biosynthetic process"/>
    <property type="evidence" value="ECO:0007669"/>
    <property type="project" value="UniProtKB-ARBA"/>
</dbReference>
<dbReference type="EMBL" id="VJWX01000156">
    <property type="protein sequence ID" value="TVT49292.1"/>
    <property type="molecule type" value="Genomic_DNA"/>
</dbReference>
<dbReference type="InterPro" id="IPR000873">
    <property type="entry name" value="AMP-dep_synth/lig_dom"/>
</dbReference>
<accession>A0A558CKN2</accession>
<evidence type="ECO:0000259" key="5">
    <source>
        <dbReference type="PROSITE" id="PS50075"/>
    </source>
</evidence>
<dbReference type="InterPro" id="IPR045851">
    <property type="entry name" value="AMP-bd_C_sf"/>
</dbReference>
<protein>
    <submittedName>
        <fullName evidence="6">Amino acid adenylation domain-containing protein</fullName>
    </submittedName>
</protein>
<keyword evidence="2" id="KW-0596">Phosphopantetheine</keyword>
<dbReference type="Gene3D" id="3.40.50.980">
    <property type="match status" value="2"/>
</dbReference>
<dbReference type="InterPro" id="IPR025110">
    <property type="entry name" value="AMP-bd_C"/>
</dbReference>
<dbReference type="GO" id="GO:0043041">
    <property type="term" value="P:amino acid activation for nonribosomal peptide biosynthetic process"/>
    <property type="evidence" value="ECO:0007669"/>
    <property type="project" value="TreeGrafter"/>
</dbReference>
<dbReference type="Gene3D" id="2.30.38.10">
    <property type="entry name" value="Luciferase, Domain 3"/>
    <property type="match status" value="1"/>
</dbReference>
<dbReference type="PROSITE" id="PS50075">
    <property type="entry name" value="CARRIER"/>
    <property type="match status" value="1"/>
</dbReference>
<dbReference type="Pfam" id="PF00501">
    <property type="entry name" value="AMP-binding"/>
    <property type="match status" value="1"/>
</dbReference>
<dbReference type="GO" id="GO:0005829">
    <property type="term" value="C:cytosol"/>
    <property type="evidence" value="ECO:0007669"/>
    <property type="project" value="TreeGrafter"/>
</dbReference>
<keyword evidence="7" id="KW-1185">Reference proteome</keyword>
<dbReference type="SUPFAM" id="SSF52777">
    <property type="entry name" value="CoA-dependent acyltransferases"/>
    <property type="match status" value="4"/>
</dbReference>
<dbReference type="Gene3D" id="3.30.300.30">
    <property type="match status" value="1"/>
</dbReference>
<name>A0A558CKN2_9PSEU</name>
<proteinExistence type="predicted"/>
<dbReference type="InterPro" id="IPR023213">
    <property type="entry name" value="CAT-like_dom_sf"/>
</dbReference>
<keyword evidence="3" id="KW-0597">Phosphoprotein</keyword>
<dbReference type="SMART" id="SM00823">
    <property type="entry name" value="PKS_PP"/>
    <property type="match status" value="1"/>
</dbReference>
<dbReference type="InterPro" id="IPR020845">
    <property type="entry name" value="AMP-binding_CS"/>
</dbReference>
<organism evidence="6 7">
    <name type="scientific">Amycolatopsis rhizosphaerae</name>
    <dbReference type="NCBI Taxonomy" id="2053003"/>
    <lineage>
        <taxon>Bacteria</taxon>
        <taxon>Bacillati</taxon>
        <taxon>Actinomycetota</taxon>
        <taxon>Actinomycetes</taxon>
        <taxon>Pseudonocardiales</taxon>
        <taxon>Pseudonocardiaceae</taxon>
        <taxon>Amycolatopsis</taxon>
    </lineage>
</organism>
<dbReference type="GO" id="GO:0031177">
    <property type="term" value="F:phosphopantetheine binding"/>
    <property type="evidence" value="ECO:0007669"/>
    <property type="project" value="InterPro"/>
</dbReference>
<dbReference type="Pfam" id="PF00668">
    <property type="entry name" value="Condensation"/>
    <property type="match status" value="2"/>
</dbReference>
<dbReference type="CDD" id="cd12117">
    <property type="entry name" value="A_NRPS_Srf_like"/>
    <property type="match status" value="1"/>
</dbReference>
<dbReference type="NCBIfam" id="TIGR01733">
    <property type="entry name" value="AA-adenyl-dom"/>
    <property type="match status" value="1"/>
</dbReference>
<evidence type="ECO:0000256" key="1">
    <source>
        <dbReference type="ARBA" id="ARBA00001957"/>
    </source>
</evidence>
<feature type="domain" description="Carrier" evidence="5">
    <location>
        <begin position="968"/>
        <end position="1043"/>
    </location>
</feature>
<evidence type="ECO:0000313" key="7">
    <source>
        <dbReference type="Proteomes" id="UP000320011"/>
    </source>
</evidence>
<dbReference type="SUPFAM" id="SSF56801">
    <property type="entry name" value="Acetyl-CoA synthetase-like"/>
    <property type="match status" value="1"/>
</dbReference>
<dbReference type="InterPro" id="IPR036736">
    <property type="entry name" value="ACP-like_sf"/>
</dbReference>
<dbReference type="Gene3D" id="1.10.1200.10">
    <property type="entry name" value="ACP-like"/>
    <property type="match status" value="1"/>
</dbReference>
<evidence type="ECO:0000256" key="4">
    <source>
        <dbReference type="SAM" id="MobiDB-lite"/>
    </source>
</evidence>
<evidence type="ECO:0000313" key="6">
    <source>
        <dbReference type="EMBL" id="TVT49292.1"/>
    </source>
</evidence>
<dbReference type="InterPro" id="IPR009081">
    <property type="entry name" value="PP-bd_ACP"/>
</dbReference>
<gene>
    <name evidence="6" type="ORF">FNH05_17065</name>
</gene>
<dbReference type="InterPro" id="IPR010071">
    <property type="entry name" value="AA_adenyl_dom"/>
</dbReference>
<dbReference type="CDD" id="cd19531">
    <property type="entry name" value="LCL_NRPS-like"/>
    <property type="match status" value="1"/>
</dbReference>
<dbReference type="PANTHER" id="PTHR45527:SF1">
    <property type="entry name" value="FATTY ACID SYNTHASE"/>
    <property type="match status" value="1"/>
</dbReference>
<reference evidence="6 7" key="1">
    <citation type="submission" date="2019-07" db="EMBL/GenBank/DDBJ databases">
        <authorList>
            <person name="Duangmal K."/>
            <person name="Teo W.F.A."/>
        </authorList>
    </citation>
    <scope>NUCLEOTIDE SEQUENCE [LARGE SCALE GENOMIC DNA]</scope>
    <source>
        <strain evidence="6 7">TBRC 6029</strain>
    </source>
</reference>
<dbReference type="FunFam" id="3.30.300.30:FF:000010">
    <property type="entry name" value="Enterobactin synthetase component F"/>
    <property type="match status" value="1"/>
</dbReference>
<sequence>MTSPVEHIYPLSPLQQGMLFHALYTPENDVYVEQVSCRFDGPLDTAAFRRAWERLLSRHPVLRTSFHAMDSAQPVQVVHREVTLPWTEEDWRDVPARDRPARIEAFLLEDRARGLDPARPPLQRFTLLRLDEKVHQFVWTHHHLLLDGWSVPRVLRELTALYAGQDATLPEPRPYHDYITWLRERNQAELETFWRGRLAGFSAPTPLPLAEDVSPGAPAALDFRTRGIDLPSGLTAGLDELARTHGLTLGSLVQAAWAVLLSRYGGTDDVVFGMTVSGRPPDLPGVEDMVGLFINTLPVRVRVAPDMPEMSEMSTVDWLREVQAQLLELRQYEHTPLVLAHGWSDVPRGVPLFESLVVVENYPAGPGSDDAFAGVSVTDVRSTEQTNYPLTLVVVPGRELRVQVIHDIRRFGEEAARKLLSGMENLLAAMVADPAAPVAALSPVPDRDRDRLVAGWRHTRTVYPGERSLHELFTAQVARTPDAVALTDGDRQLTYAALASKAARVTGALRGLGVRTGDRVGVFLDRSPGCVTALLGIVGAGAAYVPLDSAAPPDRIAYLTTDSRVDVVVTDEASRPRLSAPVSVLCLDDLGETPATEEAPVPGGEALAYVMYTSGSTGSPKGVAVPHRAVIRLVCETGYVSLRPDDRVAFASNTAFDAATFEVWGALLHGAALVVVRKPQVLDPVAYAALIRRHGLTTLFMTTALVNQVAAAAPDAFAPMRQVLFGGEAVDPAAVREILRAGPRRLLHVYGPTESTTFATWHLVREVPGGAVTVPIGRALANTTAYVLDSAGHPVPPGITGQLFLGGDGLAHGYWDDPARTAGRFLPDPFAGVPGARMYRTGDLVRTRADGALVFAGRTDDQVKLRGFRIELGEIESILRAHPRLSEAVVLLREDVPGDKRLVAYTVPGDVTAAESRDWCAQRLPGYMVPAGFVTLDAFPLNANGKIDRRALPAPGGEPGPGDAGHTPPRPGLEELIAGLWAQVLGVPHVGRDDNFFALGGHSLVATRLQTRLRTALAVDVPLRLVFETATLADLAARVGLLLREHADGEPIAELPPVTRAGRDVPLPLSFPQQRLWFLEQWEPGTPLYHISGAVRLRGPLDVAAFRRAWQAVVDRHETLRTHLAATGGDEPGQLAVPRLAASVPVIDLGDTGEEHLRRLVTLAARTPFDLMAGPLWRVLLLRCGPDEHVLTICLHHLIADGESMAVLLAELGTGYRAALGGERGPATALPALPVQYGDFAAWQREWLTGERLEPHLAYWRRQLAGLSGTSLPTDRPRSPAAGLAAATESVQLSSTVDAGVAELSRQEGVTTFMALFAAFSVTLGQTRDLAQVVAGTPVANRTRTELEGLIGFFVNTLVLRLDLGGDPSYRELLGRAREVCLGAYAHQAVPFERVVQELAPERSTSHLPLFQTWFVVQEMPPVAETFPGMRLEPLGESGQLARYDLRLDVQRSADGLRGVFEYRKDLFEAATMARLARRFGRTLETVLADPDVRLTALARRLDEAEAEHRHARRTKVTLASMHRLRTARREAVLEPGTEREQGDSA</sequence>
<dbReference type="Pfam" id="PF13193">
    <property type="entry name" value="AMP-binding_C"/>
    <property type="match status" value="1"/>
</dbReference>